<gene>
    <name evidence="1" type="ORF">GBF38_006183</name>
</gene>
<evidence type="ECO:0000313" key="1">
    <source>
        <dbReference type="EMBL" id="KAG8011405.1"/>
    </source>
</evidence>
<protein>
    <submittedName>
        <fullName evidence="1">Uncharacterized protein</fullName>
    </submittedName>
</protein>
<comment type="caution">
    <text evidence="1">The sequence shown here is derived from an EMBL/GenBank/DDBJ whole genome shotgun (WGS) entry which is preliminary data.</text>
</comment>
<keyword evidence="2" id="KW-1185">Reference proteome</keyword>
<reference evidence="1" key="1">
    <citation type="submission" date="2020-04" db="EMBL/GenBank/DDBJ databases">
        <title>A chromosome-scale assembly and high-density genetic map of the yellow drum (Nibea albiflora) genome.</title>
        <authorList>
            <person name="Xu D."/>
            <person name="Zhang W."/>
            <person name="Chen R."/>
            <person name="Tan P."/>
            <person name="Wang L."/>
            <person name="Song H."/>
            <person name="Tian L."/>
            <person name="Zhu Q."/>
            <person name="Wang B."/>
        </authorList>
    </citation>
    <scope>NUCLEOTIDE SEQUENCE</scope>
    <source>
        <strain evidence="1">ZJHYS-2018</strain>
    </source>
</reference>
<name>A0ACB7FA90_NIBAL</name>
<proteinExistence type="predicted"/>
<accession>A0ACB7FA90</accession>
<dbReference type="Proteomes" id="UP000805704">
    <property type="component" value="Chromosome 14"/>
</dbReference>
<dbReference type="EMBL" id="CM024802">
    <property type="protein sequence ID" value="KAG8011405.1"/>
    <property type="molecule type" value="Genomic_DNA"/>
</dbReference>
<evidence type="ECO:0000313" key="2">
    <source>
        <dbReference type="Proteomes" id="UP000805704"/>
    </source>
</evidence>
<organism evidence="1 2">
    <name type="scientific">Nibea albiflora</name>
    <name type="common">Yellow drum</name>
    <name type="synonym">Corvina albiflora</name>
    <dbReference type="NCBI Taxonomy" id="240163"/>
    <lineage>
        <taxon>Eukaryota</taxon>
        <taxon>Metazoa</taxon>
        <taxon>Chordata</taxon>
        <taxon>Craniata</taxon>
        <taxon>Vertebrata</taxon>
        <taxon>Euteleostomi</taxon>
        <taxon>Actinopterygii</taxon>
        <taxon>Neopterygii</taxon>
        <taxon>Teleostei</taxon>
        <taxon>Neoteleostei</taxon>
        <taxon>Acanthomorphata</taxon>
        <taxon>Eupercaria</taxon>
        <taxon>Sciaenidae</taxon>
        <taxon>Nibea</taxon>
    </lineage>
</organism>
<sequence length="178" mass="19179">MEGRPSRGRGGSWRRGGGGGRGGSDGSESSGGEHRGRGRGGHHRGRGKRDHYRGRGRGGWSSSSSGGGGHASELNHRDQNEGDGFQEEDGRTEVFSRRKLESNWDRYKESEKEEPGDDAPTHRGADYHVLLESAAATGSSEKSPTAHRALHVQRQTTANVSDSLEDIVELLAPKQPDV</sequence>